<keyword evidence="2" id="KW-0408">Iron</keyword>
<dbReference type="InterPro" id="IPR036821">
    <property type="entry name" value="Peptide_deformylase_sf"/>
</dbReference>
<dbReference type="PANTHER" id="PTHR10458">
    <property type="entry name" value="PEPTIDE DEFORMYLASE"/>
    <property type="match status" value="1"/>
</dbReference>
<comment type="similarity">
    <text evidence="1 2">Belongs to the polypeptide deformylase family.</text>
</comment>
<dbReference type="Pfam" id="PF01327">
    <property type="entry name" value="Pep_deformylase"/>
    <property type="match status" value="1"/>
</dbReference>
<dbReference type="PRINTS" id="PR01576">
    <property type="entry name" value="PDEFORMYLASE"/>
</dbReference>
<evidence type="ECO:0000313" key="3">
    <source>
        <dbReference type="EMBL" id="HGY57194.1"/>
    </source>
</evidence>
<dbReference type="SUPFAM" id="SSF56420">
    <property type="entry name" value="Peptide deformylase"/>
    <property type="match status" value="1"/>
</dbReference>
<name>A0A7V4U3Q3_CALAY</name>
<feature type="active site" evidence="2">
    <location>
        <position position="135"/>
    </location>
</feature>
<dbReference type="HAMAP" id="MF_00163">
    <property type="entry name" value="Pep_deformylase"/>
    <property type="match status" value="1"/>
</dbReference>
<dbReference type="NCBIfam" id="NF001159">
    <property type="entry name" value="PRK00150.1-3"/>
    <property type="match status" value="1"/>
</dbReference>
<feature type="binding site" evidence="2">
    <location>
        <position position="138"/>
    </location>
    <ligand>
        <name>Fe cation</name>
        <dbReference type="ChEBI" id="CHEBI:24875"/>
    </ligand>
</feature>
<feature type="binding site" evidence="2">
    <location>
        <position position="92"/>
    </location>
    <ligand>
        <name>Fe cation</name>
        <dbReference type="ChEBI" id="CHEBI:24875"/>
    </ligand>
</feature>
<dbReference type="GO" id="GO:0006412">
    <property type="term" value="P:translation"/>
    <property type="evidence" value="ECO:0007669"/>
    <property type="project" value="UniProtKB-UniRule"/>
</dbReference>
<dbReference type="InterPro" id="IPR023635">
    <property type="entry name" value="Peptide_deformylase"/>
</dbReference>
<accession>A0A7V4U3Q3</accession>
<comment type="function">
    <text evidence="2">Removes the formyl group from the N-terminal Met of newly synthesized proteins. Requires at least a dipeptide for an efficient rate of reaction. N-terminal L-methionine is a prerequisite for activity but the enzyme has broad specificity at other positions.</text>
</comment>
<dbReference type="EMBL" id="DRQG01000149">
    <property type="protein sequence ID" value="HGY57194.1"/>
    <property type="molecule type" value="Genomic_DNA"/>
</dbReference>
<dbReference type="GO" id="GO:0042586">
    <property type="term" value="F:peptide deformylase activity"/>
    <property type="evidence" value="ECO:0007669"/>
    <property type="project" value="UniProtKB-UniRule"/>
</dbReference>
<proteinExistence type="inferred from homology"/>
<organism evidence="3">
    <name type="scientific">Caldithrix abyssi</name>
    <dbReference type="NCBI Taxonomy" id="187145"/>
    <lineage>
        <taxon>Bacteria</taxon>
        <taxon>Pseudomonadati</taxon>
        <taxon>Calditrichota</taxon>
        <taxon>Calditrichia</taxon>
        <taxon>Calditrichales</taxon>
        <taxon>Calditrichaceae</taxon>
        <taxon>Caldithrix</taxon>
    </lineage>
</organism>
<dbReference type="NCBIfam" id="TIGR00079">
    <property type="entry name" value="pept_deformyl"/>
    <property type="match status" value="1"/>
</dbReference>
<reference evidence="3" key="1">
    <citation type="journal article" date="2020" name="mSystems">
        <title>Genome- and Community-Level Interaction Insights into Carbon Utilization and Element Cycling Functions of Hydrothermarchaeota in Hydrothermal Sediment.</title>
        <authorList>
            <person name="Zhou Z."/>
            <person name="Liu Y."/>
            <person name="Xu W."/>
            <person name="Pan J."/>
            <person name="Luo Z.H."/>
            <person name="Li M."/>
        </authorList>
    </citation>
    <scope>NUCLEOTIDE SEQUENCE [LARGE SCALE GENOMIC DNA]</scope>
    <source>
        <strain evidence="3">HyVt-577</strain>
    </source>
</reference>
<dbReference type="PANTHER" id="PTHR10458:SF22">
    <property type="entry name" value="PEPTIDE DEFORMYLASE"/>
    <property type="match status" value="1"/>
</dbReference>
<dbReference type="AlphaFoldDB" id="A0A7V4U3Q3"/>
<evidence type="ECO:0000256" key="2">
    <source>
        <dbReference type="HAMAP-Rule" id="MF_00163"/>
    </source>
</evidence>
<keyword evidence="2 3" id="KW-0378">Hydrolase</keyword>
<evidence type="ECO:0000256" key="1">
    <source>
        <dbReference type="ARBA" id="ARBA00010759"/>
    </source>
</evidence>
<sequence length="166" mass="18916">MMYKIRLIGDPVLREKTKQVTNFDGQLQKTVAQMIDFMHQEDGIGLAAPQVGLRNSILVVDISPIEEEEKPRAFINPKIISAEGESVVEEGCLSIPGVREDVTRPERIRLAYQDLDGRRIEEDYDGWLARVLQHELDHLNGILFVDLISPVKRQLLINQGLIPEKY</sequence>
<feature type="binding site" evidence="2">
    <location>
        <position position="134"/>
    </location>
    <ligand>
        <name>Fe cation</name>
        <dbReference type="ChEBI" id="CHEBI:24875"/>
    </ligand>
</feature>
<protein>
    <recommendedName>
        <fullName evidence="2">Peptide deformylase</fullName>
        <shortName evidence="2">PDF</shortName>
        <ecNumber evidence="2">3.5.1.88</ecNumber>
    </recommendedName>
    <alternativeName>
        <fullName evidence="2">Polypeptide deformylase</fullName>
    </alternativeName>
</protein>
<gene>
    <name evidence="2 3" type="primary">def</name>
    <name evidence="3" type="ORF">ENK44_15910</name>
</gene>
<dbReference type="Gene3D" id="3.90.45.10">
    <property type="entry name" value="Peptide deformylase"/>
    <property type="match status" value="1"/>
</dbReference>
<comment type="cofactor">
    <cofactor evidence="2">
        <name>Fe(2+)</name>
        <dbReference type="ChEBI" id="CHEBI:29033"/>
    </cofactor>
    <text evidence="2">Binds 1 Fe(2+) ion.</text>
</comment>
<dbReference type="EC" id="3.5.1.88" evidence="2"/>
<keyword evidence="2" id="KW-0479">Metal-binding</keyword>
<dbReference type="GO" id="GO:0046872">
    <property type="term" value="F:metal ion binding"/>
    <property type="evidence" value="ECO:0007669"/>
    <property type="project" value="UniProtKB-KW"/>
</dbReference>
<comment type="caution">
    <text evidence="3">The sequence shown here is derived from an EMBL/GenBank/DDBJ whole genome shotgun (WGS) entry which is preliminary data.</text>
</comment>
<dbReference type="Proteomes" id="UP000885779">
    <property type="component" value="Unassembled WGS sequence"/>
</dbReference>
<comment type="catalytic activity">
    <reaction evidence="2">
        <text>N-terminal N-formyl-L-methionyl-[peptide] + H2O = N-terminal L-methionyl-[peptide] + formate</text>
        <dbReference type="Rhea" id="RHEA:24420"/>
        <dbReference type="Rhea" id="RHEA-COMP:10639"/>
        <dbReference type="Rhea" id="RHEA-COMP:10640"/>
        <dbReference type="ChEBI" id="CHEBI:15377"/>
        <dbReference type="ChEBI" id="CHEBI:15740"/>
        <dbReference type="ChEBI" id="CHEBI:49298"/>
        <dbReference type="ChEBI" id="CHEBI:64731"/>
        <dbReference type="EC" id="3.5.1.88"/>
    </reaction>
</comment>
<dbReference type="PIRSF" id="PIRSF004749">
    <property type="entry name" value="Pep_def"/>
    <property type="match status" value="1"/>
</dbReference>
<dbReference type="CDD" id="cd00487">
    <property type="entry name" value="Pep_deformylase"/>
    <property type="match status" value="1"/>
</dbReference>
<keyword evidence="2" id="KW-0648">Protein biosynthesis</keyword>